<keyword evidence="2" id="KW-1185">Reference proteome</keyword>
<name>A0ABU6QMC4_9FABA</name>
<evidence type="ECO:0000313" key="2">
    <source>
        <dbReference type="Proteomes" id="UP001341840"/>
    </source>
</evidence>
<evidence type="ECO:0000313" key="1">
    <source>
        <dbReference type="EMBL" id="MED6113139.1"/>
    </source>
</evidence>
<comment type="caution">
    <text evidence="1">The sequence shown here is derived from an EMBL/GenBank/DDBJ whole genome shotgun (WGS) entry which is preliminary data.</text>
</comment>
<dbReference type="Proteomes" id="UP001341840">
    <property type="component" value="Unassembled WGS sequence"/>
</dbReference>
<protein>
    <submittedName>
        <fullName evidence="1">Uncharacterized protein</fullName>
    </submittedName>
</protein>
<organism evidence="1 2">
    <name type="scientific">Stylosanthes scabra</name>
    <dbReference type="NCBI Taxonomy" id="79078"/>
    <lineage>
        <taxon>Eukaryota</taxon>
        <taxon>Viridiplantae</taxon>
        <taxon>Streptophyta</taxon>
        <taxon>Embryophyta</taxon>
        <taxon>Tracheophyta</taxon>
        <taxon>Spermatophyta</taxon>
        <taxon>Magnoliopsida</taxon>
        <taxon>eudicotyledons</taxon>
        <taxon>Gunneridae</taxon>
        <taxon>Pentapetalae</taxon>
        <taxon>rosids</taxon>
        <taxon>fabids</taxon>
        <taxon>Fabales</taxon>
        <taxon>Fabaceae</taxon>
        <taxon>Papilionoideae</taxon>
        <taxon>50 kb inversion clade</taxon>
        <taxon>dalbergioids sensu lato</taxon>
        <taxon>Dalbergieae</taxon>
        <taxon>Pterocarpus clade</taxon>
        <taxon>Stylosanthes</taxon>
    </lineage>
</organism>
<dbReference type="EMBL" id="JASCZI010000723">
    <property type="protein sequence ID" value="MED6113139.1"/>
    <property type="molecule type" value="Genomic_DNA"/>
</dbReference>
<sequence length="108" mass="12215">MARKTKDVKEKKTHRTRCSSSKVAKVYIDFSDKKKELLHETGFRDLVENVSNFNFSNVVMLELVDSFFIPTSTIKINVAKVSINAAKIGYAFGLPTTGDIYPQKLVKK</sequence>
<reference evidence="1 2" key="1">
    <citation type="journal article" date="2023" name="Plants (Basel)">
        <title>Bridging the Gap: Combining Genomics and Transcriptomics Approaches to Understand Stylosanthes scabra, an Orphan Legume from the Brazilian Caatinga.</title>
        <authorList>
            <person name="Ferreira-Neto J.R.C."/>
            <person name="da Silva M.D."/>
            <person name="Binneck E."/>
            <person name="de Melo N.F."/>
            <person name="da Silva R.H."/>
            <person name="de Melo A.L.T.M."/>
            <person name="Pandolfi V."/>
            <person name="Bustamante F.O."/>
            <person name="Brasileiro-Vidal A.C."/>
            <person name="Benko-Iseppon A.M."/>
        </authorList>
    </citation>
    <scope>NUCLEOTIDE SEQUENCE [LARGE SCALE GENOMIC DNA]</scope>
    <source>
        <tissue evidence="1">Leaves</tissue>
    </source>
</reference>
<gene>
    <name evidence="1" type="ORF">PIB30_068082</name>
</gene>
<accession>A0ABU6QMC4</accession>
<proteinExistence type="predicted"/>